<protein>
    <recommendedName>
        <fullName evidence="2">Transposase</fullName>
    </recommendedName>
</protein>
<reference evidence="1" key="2">
    <citation type="submission" date="2014-07" db="EMBL/GenBank/DDBJ databases">
        <title>Initial genome analysis of the psychrotolerant acidophile Acidithiobacillus ferrivorans CF27: insights into iron and sulfur oxidation pathways and into biofilm formation.</title>
        <authorList>
            <person name="Talla E."/>
            <person name="Hedrich S."/>
            <person name="Mangenot S."/>
            <person name="Ji B."/>
            <person name="Johnson D.B."/>
            <person name="Barbe V."/>
            <person name="Bonnefoy V."/>
        </authorList>
    </citation>
    <scope>NUCLEOTIDE SEQUENCE [LARGE SCALE GENOMIC DNA]</scope>
    <source>
        <strain evidence="1">CF27</strain>
    </source>
</reference>
<gene>
    <name evidence="1" type="ORF">AFERRI_400250</name>
</gene>
<dbReference type="EMBL" id="CCCS020000035">
    <property type="protein sequence ID" value="CDQ10469.1"/>
    <property type="molecule type" value="Genomic_DNA"/>
</dbReference>
<reference evidence="1" key="1">
    <citation type="submission" date="2014-03" db="EMBL/GenBank/DDBJ databases">
        <authorList>
            <person name="Genoscope - CEA"/>
        </authorList>
    </citation>
    <scope>NUCLEOTIDE SEQUENCE [LARGE SCALE GENOMIC DNA]</scope>
    <source>
        <strain evidence="1">CF27</strain>
    </source>
</reference>
<comment type="caution">
    <text evidence="1">The sequence shown here is derived from an EMBL/GenBank/DDBJ whole genome shotgun (WGS) entry which is preliminary data.</text>
</comment>
<sequence length="121" mass="13216">MMASETQRKYQRRSAEGWRALLAQQAVSGLTIGAFCRKVSVSTASFYRWRELLQKNGDSGMAAAVTDRVPTAMAPHRTPDFVDLGALEDLAPPVPRDDAALPRVELRLELGGGLVLHLVRG</sequence>
<name>A0A060UV96_9PROT</name>
<dbReference type="AlphaFoldDB" id="A0A060UV96"/>
<evidence type="ECO:0008006" key="2">
    <source>
        <dbReference type="Google" id="ProtNLM"/>
    </source>
</evidence>
<evidence type="ECO:0000313" key="1">
    <source>
        <dbReference type="EMBL" id="CDQ10469.1"/>
    </source>
</evidence>
<organism evidence="1">
    <name type="scientific">Acidithiobacillus ferrivorans</name>
    <dbReference type="NCBI Taxonomy" id="160808"/>
    <lineage>
        <taxon>Bacteria</taxon>
        <taxon>Pseudomonadati</taxon>
        <taxon>Pseudomonadota</taxon>
        <taxon>Acidithiobacillia</taxon>
        <taxon>Acidithiobacillales</taxon>
        <taxon>Acidithiobacillaceae</taxon>
        <taxon>Acidithiobacillus</taxon>
    </lineage>
</organism>
<proteinExistence type="predicted"/>
<accession>A0A060UV96</accession>
<dbReference type="NCBIfam" id="NF047593">
    <property type="entry name" value="IS66_ISAeme5_TnpA"/>
    <property type="match status" value="1"/>
</dbReference>